<dbReference type="Proteomes" id="UP000192042">
    <property type="component" value="Chromosome I"/>
</dbReference>
<evidence type="ECO:0000313" key="3">
    <source>
        <dbReference type="Proteomes" id="UP000192042"/>
    </source>
</evidence>
<gene>
    <name evidence="2" type="ORF">NSJP_3644</name>
</gene>
<accession>A0A1W1IA72</accession>
<feature type="transmembrane region" description="Helical" evidence="1">
    <location>
        <begin position="12"/>
        <end position="30"/>
    </location>
</feature>
<dbReference type="STRING" id="1325564.NSJP_3644"/>
<sequence>MVGHRASEIRSALGLFVVVGLCLYCIPSYADTQRGIAAFDRKDYPTAFREFMESAKKGDAEAQAGVGAMHVEKINPPGTGKPLY</sequence>
<dbReference type="EMBL" id="LT828648">
    <property type="protein sequence ID" value="SLM49811.1"/>
    <property type="molecule type" value="Genomic_DNA"/>
</dbReference>
<proteinExistence type="predicted"/>
<dbReference type="KEGG" id="nja:NSJP_3644"/>
<keyword evidence="1" id="KW-0812">Transmembrane</keyword>
<dbReference type="SUPFAM" id="SSF81901">
    <property type="entry name" value="HCP-like"/>
    <property type="match status" value="1"/>
</dbReference>
<organism evidence="2 3">
    <name type="scientific">Nitrospira japonica</name>
    <dbReference type="NCBI Taxonomy" id="1325564"/>
    <lineage>
        <taxon>Bacteria</taxon>
        <taxon>Pseudomonadati</taxon>
        <taxon>Nitrospirota</taxon>
        <taxon>Nitrospiria</taxon>
        <taxon>Nitrospirales</taxon>
        <taxon>Nitrospiraceae</taxon>
        <taxon>Nitrospira</taxon>
    </lineage>
</organism>
<evidence type="ECO:0000256" key="1">
    <source>
        <dbReference type="SAM" id="Phobius"/>
    </source>
</evidence>
<protein>
    <submittedName>
        <fullName evidence="2">Uncharacterized protein</fullName>
    </submittedName>
</protein>
<keyword evidence="1" id="KW-0472">Membrane</keyword>
<dbReference type="OrthoDB" id="8561742at2"/>
<dbReference type="RefSeq" id="WP_080887983.1">
    <property type="nucleotide sequence ID" value="NZ_LT828648.1"/>
</dbReference>
<name>A0A1W1IA72_9BACT</name>
<dbReference type="AlphaFoldDB" id="A0A1W1IA72"/>
<keyword evidence="1" id="KW-1133">Transmembrane helix</keyword>
<keyword evidence="3" id="KW-1185">Reference proteome</keyword>
<reference evidence="2 3" key="1">
    <citation type="submission" date="2017-03" db="EMBL/GenBank/DDBJ databases">
        <authorList>
            <person name="Afonso C.L."/>
            <person name="Miller P.J."/>
            <person name="Scott M.A."/>
            <person name="Spackman E."/>
            <person name="Goraichik I."/>
            <person name="Dimitrov K.M."/>
            <person name="Suarez D.L."/>
            <person name="Swayne D.E."/>
        </authorList>
    </citation>
    <scope>NUCLEOTIDE SEQUENCE [LARGE SCALE GENOMIC DNA]</scope>
    <source>
        <strain evidence="2">Genome sequencing of Nitrospira japonica strain NJ11</strain>
    </source>
</reference>
<evidence type="ECO:0000313" key="2">
    <source>
        <dbReference type="EMBL" id="SLM49811.1"/>
    </source>
</evidence>